<dbReference type="EMBL" id="BK014750">
    <property type="protein sequence ID" value="DAD74015.1"/>
    <property type="molecule type" value="Genomic_DNA"/>
</dbReference>
<name>A0A8S5LVY0_9CAUD</name>
<sequence length="210" mass="24261">MANIYNEKAWIRYSQMPHKEAAKVSEIQANLEFLDQKLELAQRKLSMFDFYKITTYVSNGNDYQTAVDKLEPNTSLVCTESFVANNKNFSRGDIVYKYENGSVEHIRAERAGIYAPIELIKDSNSNYNIKYQYYSYEPTENSSIAENGKAKFAKEIIFPIQGTSSKGIYSEQQEVDSSRIITFKKVFSTDGKTIIKPFIRFYDEKGEEVY</sequence>
<proteinExistence type="predicted"/>
<organism evidence="1">
    <name type="scientific">Siphoviridae sp. ctkzC12</name>
    <dbReference type="NCBI Taxonomy" id="2826446"/>
    <lineage>
        <taxon>Viruses</taxon>
        <taxon>Duplodnaviria</taxon>
        <taxon>Heunggongvirae</taxon>
        <taxon>Uroviricota</taxon>
        <taxon>Caudoviricetes</taxon>
    </lineage>
</organism>
<protein>
    <submittedName>
        <fullName evidence="1">Uncharacterized protein</fullName>
    </submittedName>
</protein>
<accession>A0A8S5LVY0</accession>
<reference evidence="1" key="1">
    <citation type="journal article" date="2021" name="Proc. Natl. Acad. Sci. U.S.A.">
        <title>A Catalog of Tens of Thousands of Viruses from Human Metagenomes Reveals Hidden Associations with Chronic Diseases.</title>
        <authorList>
            <person name="Tisza M.J."/>
            <person name="Buck C.B."/>
        </authorList>
    </citation>
    <scope>NUCLEOTIDE SEQUENCE</scope>
    <source>
        <strain evidence="1">CtkzC12</strain>
    </source>
</reference>
<evidence type="ECO:0000313" key="1">
    <source>
        <dbReference type="EMBL" id="DAD74015.1"/>
    </source>
</evidence>